<evidence type="ECO:0000256" key="2">
    <source>
        <dbReference type="ARBA" id="ARBA00022723"/>
    </source>
</evidence>
<keyword evidence="3 7" id="KW-0223">Dioxygenase</keyword>
<dbReference type="EC" id="1.14.11.-" evidence="7"/>
<keyword evidence="2" id="KW-0479">Metal-binding</keyword>
<evidence type="ECO:0000256" key="3">
    <source>
        <dbReference type="ARBA" id="ARBA00022964"/>
    </source>
</evidence>
<dbReference type="PANTHER" id="PTHR30468:SF1">
    <property type="entry name" value="ALPHA-KETOGLUTARATE-DEPENDENT SULFONATE DIOXYGENASE"/>
    <property type="match status" value="1"/>
</dbReference>
<dbReference type="Gene3D" id="3.60.130.10">
    <property type="entry name" value="Clavaminate synthase-like"/>
    <property type="match status" value="1"/>
</dbReference>
<dbReference type="EMBL" id="CAHPSC010000037">
    <property type="protein sequence ID" value="CAB5698272.1"/>
    <property type="molecule type" value="Genomic_DNA"/>
</dbReference>
<dbReference type="SUPFAM" id="SSF51197">
    <property type="entry name" value="Clavaminate synthase-like"/>
    <property type="match status" value="1"/>
</dbReference>
<name>A0AA35GGR2_9BURK</name>
<gene>
    <name evidence="7" type="primary">tfdA</name>
    <name evidence="7" type="ORF">GHA_02535</name>
    <name evidence="8" type="ORF">N7330_06600</name>
</gene>
<dbReference type="InterPro" id="IPR051323">
    <property type="entry name" value="AtsK-like"/>
</dbReference>
<evidence type="ECO:0000313" key="8">
    <source>
        <dbReference type="EMBL" id="MDH0362724.1"/>
    </source>
</evidence>
<dbReference type="GO" id="GO:0046872">
    <property type="term" value="F:metal ion binding"/>
    <property type="evidence" value="ECO:0007669"/>
    <property type="project" value="UniProtKB-KW"/>
</dbReference>
<dbReference type="Proteomes" id="UP000834458">
    <property type="component" value="Unassembled WGS sequence"/>
</dbReference>
<protein>
    <submittedName>
        <fullName evidence="7">Alpha-ketoglutarate-dependent 2,4-dichlorophenoxyacetate dioxygenase</fullName>
        <ecNumber evidence="7">1.14.11.-</ecNumber>
    </submittedName>
    <submittedName>
        <fullName evidence="8">TauD/TfdA family dioxygenase</fullName>
    </submittedName>
</protein>
<comment type="caution">
    <text evidence="7">The sequence shown here is derived from an EMBL/GenBank/DDBJ whole genome shotgun (WGS) entry which is preliminary data.</text>
</comment>
<keyword evidence="5" id="KW-0408">Iron</keyword>
<dbReference type="GO" id="GO:0005737">
    <property type="term" value="C:cytoplasm"/>
    <property type="evidence" value="ECO:0007669"/>
    <property type="project" value="TreeGrafter"/>
</dbReference>
<dbReference type="Proteomes" id="UP001158297">
    <property type="component" value="Unassembled WGS sequence"/>
</dbReference>
<dbReference type="EMBL" id="JAODZU010000005">
    <property type="protein sequence ID" value="MDH0362724.1"/>
    <property type="molecule type" value="Genomic_DNA"/>
</dbReference>
<evidence type="ECO:0000256" key="1">
    <source>
        <dbReference type="ARBA" id="ARBA00005896"/>
    </source>
</evidence>
<dbReference type="Pfam" id="PF02668">
    <property type="entry name" value="TauD"/>
    <property type="match status" value="1"/>
</dbReference>
<reference evidence="8" key="2">
    <citation type="submission" date="2022-09" db="EMBL/GenBank/DDBJ databases">
        <title>Intensive care unit water sources are persistently colonized with multi-drug resistant bacteria and are the site of extensive horizontal gene transfer of antibiotic resistance genes.</title>
        <authorList>
            <person name="Diorio-Toth L."/>
        </authorList>
    </citation>
    <scope>NUCLEOTIDE SEQUENCE</scope>
    <source>
        <strain evidence="8">GD04130</strain>
    </source>
</reference>
<dbReference type="InterPro" id="IPR042098">
    <property type="entry name" value="TauD-like_sf"/>
</dbReference>
<accession>A0AA35GGR2</accession>
<evidence type="ECO:0000259" key="6">
    <source>
        <dbReference type="Pfam" id="PF02668"/>
    </source>
</evidence>
<proteinExistence type="inferred from homology"/>
<reference evidence="7" key="1">
    <citation type="submission" date="2020-05" db="EMBL/GenBank/DDBJ databases">
        <authorList>
            <person name="Delgado-Blas J."/>
        </authorList>
    </citation>
    <scope>NUCLEOTIDE SEQUENCE</scope>
    <source>
        <strain evidence="7">BB1454</strain>
    </source>
</reference>
<dbReference type="GO" id="GO:0006790">
    <property type="term" value="P:sulfur compound metabolic process"/>
    <property type="evidence" value="ECO:0007669"/>
    <property type="project" value="TreeGrafter"/>
</dbReference>
<keyword evidence="4 7" id="KW-0560">Oxidoreductase</keyword>
<dbReference type="InterPro" id="IPR003819">
    <property type="entry name" value="TauD/TfdA-like"/>
</dbReference>
<dbReference type="AlphaFoldDB" id="A0AA35GGR2"/>
<comment type="similarity">
    <text evidence="1">Belongs to the TfdA dioxygenase family.</text>
</comment>
<dbReference type="RefSeq" id="WP_234688046.1">
    <property type="nucleotide sequence ID" value="NZ_CAHPSC010000037.1"/>
</dbReference>
<dbReference type="PANTHER" id="PTHR30468">
    <property type="entry name" value="ALPHA-KETOGLUTARATE-DEPENDENT SULFONATE DIOXYGENASE"/>
    <property type="match status" value="1"/>
</dbReference>
<evidence type="ECO:0000313" key="9">
    <source>
        <dbReference type="Proteomes" id="UP000834458"/>
    </source>
</evidence>
<evidence type="ECO:0000256" key="5">
    <source>
        <dbReference type="ARBA" id="ARBA00023004"/>
    </source>
</evidence>
<sequence>MTASSLATAVASVPIAAEPQAFEVKPTGAALGADIVGLDLRQPLHPATVHALQQAWNRHLVLRFRGQQQLTVQDHIRFSAYFGQLDQRPIGAQPLHGSTEALPREIVVISNVVQDGKALGGLGDGESVWHADMTYQPVPPKAALLLAREIPAEGGNTYFANMYAAFDTLPPDLKAQAVQHACVHDASRNSAGQLRLGFKDSTDPRETVGAVHPLARLNPDTGKYSLYLGRRRGAYVRGLALSESEALLNALWAHATQPQFAWAQQWQVGDLVAWDNRVTLHRRDAFDPSARRYMQRTQVSE</sequence>
<organism evidence="7 9">
    <name type="scientific">Comamonas aquatica</name>
    <dbReference type="NCBI Taxonomy" id="225991"/>
    <lineage>
        <taxon>Bacteria</taxon>
        <taxon>Pseudomonadati</taxon>
        <taxon>Pseudomonadota</taxon>
        <taxon>Betaproteobacteria</taxon>
        <taxon>Burkholderiales</taxon>
        <taxon>Comamonadaceae</taxon>
        <taxon>Comamonas</taxon>
    </lineage>
</organism>
<evidence type="ECO:0000313" key="7">
    <source>
        <dbReference type="EMBL" id="CAB5698272.1"/>
    </source>
</evidence>
<evidence type="ECO:0000256" key="4">
    <source>
        <dbReference type="ARBA" id="ARBA00023002"/>
    </source>
</evidence>
<dbReference type="GO" id="GO:0000908">
    <property type="term" value="F:taurine dioxygenase activity"/>
    <property type="evidence" value="ECO:0007669"/>
    <property type="project" value="TreeGrafter"/>
</dbReference>
<feature type="domain" description="TauD/TfdA-like" evidence="6">
    <location>
        <begin position="23"/>
        <end position="297"/>
    </location>
</feature>